<dbReference type="EMBL" id="WOCE01000018">
    <property type="protein sequence ID" value="KAE9594174.1"/>
    <property type="molecule type" value="Genomic_DNA"/>
</dbReference>
<keyword evidence="4" id="KW-1185">Reference proteome</keyword>
<gene>
    <name evidence="3" type="ORF">Lalb_Chr18g0051011</name>
</gene>
<reference evidence="4" key="1">
    <citation type="journal article" date="2020" name="Nat. Commun.">
        <title>Genome sequence of the cluster root forming white lupin.</title>
        <authorList>
            <person name="Hufnagel B."/>
            <person name="Marques A."/>
            <person name="Soriano A."/>
            <person name="Marques L."/>
            <person name="Divol F."/>
            <person name="Doumas P."/>
            <person name="Sallet E."/>
            <person name="Mancinotti D."/>
            <person name="Carrere S."/>
            <person name="Marande W."/>
            <person name="Arribat S."/>
            <person name="Keller J."/>
            <person name="Huneau C."/>
            <person name="Blein T."/>
            <person name="Aime D."/>
            <person name="Laguerre M."/>
            <person name="Taylor J."/>
            <person name="Schubert V."/>
            <person name="Nelson M."/>
            <person name="Geu-Flores F."/>
            <person name="Crespi M."/>
            <person name="Gallardo-Guerrero K."/>
            <person name="Delaux P.-M."/>
            <person name="Salse J."/>
            <person name="Berges H."/>
            <person name="Guyot R."/>
            <person name="Gouzy J."/>
            <person name="Peret B."/>
        </authorList>
    </citation>
    <scope>NUCLEOTIDE SEQUENCE [LARGE SCALE GENOMIC DNA]</scope>
    <source>
        <strain evidence="4">cv. Amiga</strain>
    </source>
</reference>
<evidence type="ECO:0000313" key="4">
    <source>
        <dbReference type="Proteomes" id="UP000447434"/>
    </source>
</evidence>
<dbReference type="InterPro" id="IPR029472">
    <property type="entry name" value="Copia-like_N"/>
</dbReference>
<feature type="domain" description="Retrotransposon gag" evidence="1">
    <location>
        <begin position="116"/>
        <end position="233"/>
    </location>
</feature>
<proteinExistence type="predicted"/>
<dbReference type="AlphaFoldDB" id="A0A6A4P1Y0"/>
<organism evidence="3 4">
    <name type="scientific">Lupinus albus</name>
    <name type="common">White lupine</name>
    <name type="synonym">Lupinus termis</name>
    <dbReference type="NCBI Taxonomy" id="3870"/>
    <lineage>
        <taxon>Eukaryota</taxon>
        <taxon>Viridiplantae</taxon>
        <taxon>Streptophyta</taxon>
        <taxon>Embryophyta</taxon>
        <taxon>Tracheophyta</taxon>
        <taxon>Spermatophyta</taxon>
        <taxon>Magnoliopsida</taxon>
        <taxon>eudicotyledons</taxon>
        <taxon>Gunneridae</taxon>
        <taxon>Pentapetalae</taxon>
        <taxon>rosids</taxon>
        <taxon>fabids</taxon>
        <taxon>Fabales</taxon>
        <taxon>Fabaceae</taxon>
        <taxon>Papilionoideae</taxon>
        <taxon>50 kb inversion clade</taxon>
        <taxon>genistoids sensu lato</taxon>
        <taxon>core genistoids</taxon>
        <taxon>Genisteae</taxon>
        <taxon>Lupinus</taxon>
    </lineage>
</organism>
<dbReference type="Pfam" id="PF14244">
    <property type="entry name" value="Retrotran_gag_3"/>
    <property type="match status" value="1"/>
</dbReference>
<dbReference type="Proteomes" id="UP000447434">
    <property type="component" value="Chromosome 18"/>
</dbReference>
<evidence type="ECO:0000259" key="1">
    <source>
        <dbReference type="Pfam" id="PF03732"/>
    </source>
</evidence>
<dbReference type="PANTHER" id="PTHR37610">
    <property type="entry name" value="CCHC-TYPE DOMAIN-CONTAINING PROTEIN"/>
    <property type="match status" value="1"/>
</dbReference>
<evidence type="ECO:0000259" key="2">
    <source>
        <dbReference type="Pfam" id="PF14244"/>
    </source>
</evidence>
<protein>
    <submittedName>
        <fullName evidence="3">Putative retrotransposon gag domain, gag-polypeptide of LTR copia-type</fullName>
    </submittedName>
</protein>
<comment type="caution">
    <text evidence="3">The sequence shown here is derived from an EMBL/GenBank/DDBJ whole genome shotgun (WGS) entry which is preliminary data.</text>
</comment>
<sequence>MVSELKLSSDLSSSFRLFQARLFFTFFLDVQQMANQSYEDFNSNPSNPFFLNSNENPTLVLVTSLMNGKNYHSWSRAMMLALHSKNKVKFIDKSIPRPPKGHPLYSQWIRFNTMILSWLQHLVEDTIVKSILWIDDALDVWKDLHDRFSQGDVFHISELQEDFYRLSQCSLSILEYFTRLKTLREELDNIKPTPHCHCGNVCTCGKSCTCGVPESMNGHKGQDYVIRFLKGLNDQYA</sequence>
<dbReference type="InterPro" id="IPR005162">
    <property type="entry name" value="Retrotrans_gag_dom"/>
</dbReference>
<feature type="domain" description="Retrotransposon Copia-like N-terminal" evidence="2">
    <location>
        <begin position="53"/>
        <end position="99"/>
    </location>
</feature>
<dbReference type="PANTHER" id="PTHR37610:SF55">
    <property type="entry name" value="RETROTRANSPOSON COPIA-LIKE N-TERMINAL DOMAIN-CONTAINING PROTEIN"/>
    <property type="match status" value="1"/>
</dbReference>
<evidence type="ECO:0000313" key="3">
    <source>
        <dbReference type="EMBL" id="KAE9594174.1"/>
    </source>
</evidence>
<dbReference type="Pfam" id="PF03732">
    <property type="entry name" value="Retrotrans_gag"/>
    <property type="match status" value="1"/>
</dbReference>
<name>A0A6A4P1Y0_LUPAL</name>
<dbReference type="OrthoDB" id="5544992at2759"/>
<accession>A0A6A4P1Y0</accession>